<dbReference type="EMBL" id="ML208498">
    <property type="protein sequence ID" value="TFK63917.1"/>
    <property type="molecule type" value="Genomic_DNA"/>
</dbReference>
<evidence type="ECO:0000313" key="2">
    <source>
        <dbReference type="Proteomes" id="UP000308600"/>
    </source>
</evidence>
<protein>
    <submittedName>
        <fullName evidence="1">Uncharacterized protein</fullName>
    </submittedName>
</protein>
<accession>A0ACD3ADU3</accession>
<dbReference type="Proteomes" id="UP000308600">
    <property type="component" value="Unassembled WGS sequence"/>
</dbReference>
<reference evidence="1 2" key="1">
    <citation type="journal article" date="2019" name="Nat. Ecol. Evol.">
        <title>Megaphylogeny resolves global patterns of mushroom evolution.</title>
        <authorList>
            <person name="Varga T."/>
            <person name="Krizsan K."/>
            <person name="Foldi C."/>
            <person name="Dima B."/>
            <person name="Sanchez-Garcia M."/>
            <person name="Sanchez-Ramirez S."/>
            <person name="Szollosi G.J."/>
            <person name="Szarkandi J.G."/>
            <person name="Papp V."/>
            <person name="Albert L."/>
            <person name="Andreopoulos W."/>
            <person name="Angelini C."/>
            <person name="Antonin V."/>
            <person name="Barry K.W."/>
            <person name="Bougher N.L."/>
            <person name="Buchanan P."/>
            <person name="Buyck B."/>
            <person name="Bense V."/>
            <person name="Catcheside P."/>
            <person name="Chovatia M."/>
            <person name="Cooper J."/>
            <person name="Damon W."/>
            <person name="Desjardin D."/>
            <person name="Finy P."/>
            <person name="Geml J."/>
            <person name="Haridas S."/>
            <person name="Hughes K."/>
            <person name="Justo A."/>
            <person name="Karasinski D."/>
            <person name="Kautmanova I."/>
            <person name="Kiss B."/>
            <person name="Kocsube S."/>
            <person name="Kotiranta H."/>
            <person name="LaButti K.M."/>
            <person name="Lechner B.E."/>
            <person name="Liimatainen K."/>
            <person name="Lipzen A."/>
            <person name="Lukacs Z."/>
            <person name="Mihaltcheva S."/>
            <person name="Morgado L.N."/>
            <person name="Niskanen T."/>
            <person name="Noordeloos M.E."/>
            <person name="Ohm R.A."/>
            <person name="Ortiz-Santana B."/>
            <person name="Ovrebo C."/>
            <person name="Racz N."/>
            <person name="Riley R."/>
            <person name="Savchenko A."/>
            <person name="Shiryaev A."/>
            <person name="Soop K."/>
            <person name="Spirin V."/>
            <person name="Szebenyi C."/>
            <person name="Tomsovsky M."/>
            <person name="Tulloss R.E."/>
            <person name="Uehling J."/>
            <person name="Grigoriev I.V."/>
            <person name="Vagvolgyi C."/>
            <person name="Papp T."/>
            <person name="Martin F.M."/>
            <person name="Miettinen O."/>
            <person name="Hibbett D.S."/>
            <person name="Nagy L.G."/>
        </authorList>
    </citation>
    <scope>NUCLEOTIDE SEQUENCE [LARGE SCALE GENOMIC DNA]</scope>
    <source>
        <strain evidence="1 2">NL-1719</strain>
    </source>
</reference>
<proteinExistence type="predicted"/>
<gene>
    <name evidence="1" type="ORF">BDN72DRAFT_847161</name>
</gene>
<sequence>MLLSVYEHDQQPRLPPELEQVIFEYAFLYDREHPLNLLLISKRVHDWIIPLVYDVLLIGSIPLQSLSRHGHHVRHLLLIHDDISIVQILQCCKNVINLGMWTVPYAPEWIFEALKLSLTRMAGCMTLPLHNGRTPLQLCMTTTPQSELSPGYQPLCTPYCSWTSTITHLEIPVTSNYWPNYEPLSQFAVLTHLSLSYTTEIQLLEQIFNICSQLEVVVWEHPKRLTGMGIMGVPTPSVSLHGDDGLVEGVDDLRVVAVDRSAIMDWIVGARGGMDVWRLAEEEVKRRMVQKLQS</sequence>
<evidence type="ECO:0000313" key="1">
    <source>
        <dbReference type="EMBL" id="TFK63917.1"/>
    </source>
</evidence>
<name>A0ACD3ADU3_9AGAR</name>
<organism evidence="1 2">
    <name type="scientific">Pluteus cervinus</name>
    <dbReference type="NCBI Taxonomy" id="181527"/>
    <lineage>
        <taxon>Eukaryota</taxon>
        <taxon>Fungi</taxon>
        <taxon>Dikarya</taxon>
        <taxon>Basidiomycota</taxon>
        <taxon>Agaricomycotina</taxon>
        <taxon>Agaricomycetes</taxon>
        <taxon>Agaricomycetidae</taxon>
        <taxon>Agaricales</taxon>
        <taxon>Pluteineae</taxon>
        <taxon>Pluteaceae</taxon>
        <taxon>Pluteus</taxon>
    </lineage>
</organism>
<keyword evidence="2" id="KW-1185">Reference proteome</keyword>